<protein>
    <submittedName>
        <fullName evidence="6">AraC family transcriptional regulator</fullName>
    </submittedName>
</protein>
<keyword evidence="1" id="KW-0805">Transcription regulation</keyword>
<keyword evidence="2" id="KW-0238">DNA-binding</keyword>
<dbReference type="KEGG" id="ppai:E1956_36090"/>
<dbReference type="OrthoDB" id="9178898at2"/>
<reference evidence="6 7" key="1">
    <citation type="submission" date="2019-03" db="EMBL/GenBank/DDBJ databases">
        <title>Paraburkholderia sp. 7MH5, isolated from subtropical forest soil.</title>
        <authorList>
            <person name="Gao Z.-H."/>
            <person name="Qiu L.-H."/>
        </authorList>
    </citation>
    <scope>NUCLEOTIDE SEQUENCE [LARGE SCALE GENOMIC DNA]</scope>
    <source>
        <strain evidence="6 7">7MH5</strain>
    </source>
</reference>
<evidence type="ECO:0000256" key="2">
    <source>
        <dbReference type="ARBA" id="ARBA00023125"/>
    </source>
</evidence>
<dbReference type="Proteomes" id="UP000295727">
    <property type="component" value="Chromosome 4"/>
</dbReference>
<evidence type="ECO:0000313" key="6">
    <source>
        <dbReference type="EMBL" id="QBR02643.1"/>
    </source>
</evidence>
<name>A0A4V1B0G0_9BURK</name>
<dbReference type="SMART" id="SM00342">
    <property type="entry name" value="HTH_ARAC"/>
    <property type="match status" value="1"/>
</dbReference>
<dbReference type="EMBL" id="CP038151">
    <property type="protein sequence ID" value="QBR02643.1"/>
    <property type="molecule type" value="Genomic_DNA"/>
</dbReference>
<dbReference type="AlphaFoldDB" id="A0A4V1B0G0"/>
<dbReference type="PROSITE" id="PS01124">
    <property type="entry name" value="HTH_ARAC_FAMILY_2"/>
    <property type="match status" value="1"/>
</dbReference>
<dbReference type="PANTHER" id="PTHR46796">
    <property type="entry name" value="HTH-TYPE TRANSCRIPTIONAL ACTIVATOR RHAS-RELATED"/>
    <property type="match status" value="1"/>
</dbReference>
<dbReference type="Gene3D" id="1.10.10.60">
    <property type="entry name" value="Homeodomain-like"/>
    <property type="match status" value="2"/>
</dbReference>
<dbReference type="PANTHER" id="PTHR46796:SF2">
    <property type="entry name" value="TRANSCRIPTIONAL REGULATORY PROTEIN"/>
    <property type="match status" value="1"/>
</dbReference>
<dbReference type="InterPro" id="IPR050204">
    <property type="entry name" value="AraC_XylS_family_regulators"/>
</dbReference>
<evidence type="ECO:0000313" key="7">
    <source>
        <dbReference type="Proteomes" id="UP000295727"/>
    </source>
</evidence>
<proteinExistence type="predicted"/>
<dbReference type="GO" id="GO:0043565">
    <property type="term" value="F:sequence-specific DNA binding"/>
    <property type="evidence" value="ECO:0007669"/>
    <property type="project" value="InterPro"/>
</dbReference>
<evidence type="ECO:0000256" key="3">
    <source>
        <dbReference type="ARBA" id="ARBA00023159"/>
    </source>
</evidence>
<accession>A0A4V1B0G0</accession>
<keyword evidence="7" id="KW-1185">Reference proteome</keyword>
<dbReference type="Pfam" id="PF02311">
    <property type="entry name" value="AraC_binding"/>
    <property type="match status" value="1"/>
</dbReference>
<gene>
    <name evidence="6" type="ORF">E1956_36090</name>
</gene>
<evidence type="ECO:0000256" key="1">
    <source>
        <dbReference type="ARBA" id="ARBA00023015"/>
    </source>
</evidence>
<dbReference type="InterPro" id="IPR009057">
    <property type="entry name" value="Homeodomain-like_sf"/>
</dbReference>
<organism evidence="6 7">
    <name type="scientific">Paraburkholderia pallida</name>
    <dbReference type="NCBI Taxonomy" id="2547399"/>
    <lineage>
        <taxon>Bacteria</taxon>
        <taxon>Pseudomonadati</taxon>
        <taxon>Pseudomonadota</taxon>
        <taxon>Betaproteobacteria</taxon>
        <taxon>Burkholderiales</taxon>
        <taxon>Burkholderiaceae</taxon>
        <taxon>Paraburkholderia</taxon>
    </lineage>
</organism>
<dbReference type="GO" id="GO:0003700">
    <property type="term" value="F:DNA-binding transcription factor activity"/>
    <property type="evidence" value="ECO:0007669"/>
    <property type="project" value="InterPro"/>
</dbReference>
<evidence type="ECO:0000259" key="5">
    <source>
        <dbReference type="PROSITE" id="PS01124"/>
    </source>
</evidence>
<dbReference type="InterPro" id="IPR003313">
    <property type="entry name" value="AraC-bd"/>
</dbReference>
<dbReference type="SUPFAM" id="SSF51215">
    <property type="entry name" value="Regulatory protein AraC"/>
    <property type="match status" value="1"/>
</dbReference>
<dbReference type="SUPFAM" id="SSF46689">
    <property type="entry name" value="Homeodomain-like"/>
    <property type="match status" value="2"/>
</dbReference>
<keyword evidence="4" id="KW-0804">Transcription</keyword>
<sequence length="347" mass="38252">MTFKFTLFTVLQISSVRYVDLAGISAYLSNSPANRSGLHRDMCHCFLECNMQHRDDLSGETGKSACIVQGPFGRASVNFTRRALVAHAHAQYQLLFKLGGGDSYFRIGDAPHVLGDGGAILINPWESHSKADSMHHPSVVLSLVIEVDWLGSVLELPLSRETRIFPCSNVICTPDVRHHVDRLSAAITNPSVASQDASQAILRDLMRAVVRDFANPALTMGLRASGKPADFRIRKALDYINANVDENPTVATVAAYVGMSRSRFFEQFKNCVGIPPQHYIDWTRMTLAIKLLSSTTRPLIDIALELGFEEHSHFTRFFTQHMAVPPSEFRRNSVVVDTPPSAGAASA</sequence>
<dbReference type="InterPro" id="IPR018060">
    <property type="entry name" value="HTH_AraC"/>
</dbReference>
<dbReference type="Pfam" id="PF12833">
    <property type="entry name" value="HTH_18"/>
    <property type="match status" value="1"/>
</dbReference>
<dbReference type="InterPro" id="IPR018062">
    <property type="entry name" value="HTH_AraC-typ_CS"/>
</dbReference>
<feature type="domain" description="HTH araC/xylS-type" evidence="5">
    <location>
        <begin position="234"/>
        <end position="332"/>
    </location>
</feature>
<dbReference type="InterPro" id="IPR037923">
    <property type="entry name" value="HTH-like"/>
</dbReference>
<dbReference type="PROSITE" id="PS00041">
    <property type="entry name" value="HTH_ARAC_FAMILY_1"/>
    <property type="match status" value="1"/>
</dbReference>
<evidence type="ECO:0000256" key="4">
    <source>
        <dbReference type="ARBA" id="ARBA00023163"/>
    </source>
</evidence>
<keyword evidence="3" id="KW-0010">Activator</keyword>